<dbReference type="AlphaFoldDB" id="A0A166RCL7"/>
<feature type="non-terminal residue" evidence="2">
    <location>
        <position position="1"/>
    </location>
</feature>
<protein>
    <recommendedName>
        <fullName evidence="1">Chromo domain-containing protein</fullName>
    </recommendedName>
</protein>
<dbReference type="PROSITE" id="PS50013">
    <property type="entry name" value="CHROMO_2"/>
    <property type="match status" value="1"/>
</dbReference>
<dbReference type="Proteomes" id="UP000076532">
    <property type="component" value="Unassembled WGS sequence"/>
</dbReference>
<evidence type="ECO:0000313" key="2">
    <source>
        <dbReference type="EMBL" id="KZP28139.1"/>
    </source>
</evidence>
<feature type="domain" description="Chromo" evidence="1">
    <location>
        <begin position="54"/>
        <end position="99"/>
    </location>
</feature>
<evidence type="ECO:0000313" key="3">
    <source>
        <dbReference type="Proteomes" id="UP000076532"/>
    </source>
</evidence>
<dbReference type="InterPro" id="IPR016197">
    <property type="entry name" value="Chromo-like_dom_sf"/>
</dbReference>
<keyword evidence="3" id="KW-1185">Reference proteome</keyword>
<evidence type="ECO:0000259" key="1">
    <source>
        <dbReference type="PROSITE" id="PS50013"/>
    </source>
</evidence>
<dbReference type="EMBL" id="KV417505">
    <property type="protein sequence ID" value="KZP28139.1"/>
    <property type="molecule type" value="Genomic_DNA"/>
</dbReference>
<dbReference type="OrthoDB" id="3268967at2759"/>
<proteinExistence type="predicted"/>
<gene>
    <name evidence="2" type="ORF">FIBSPDRAFT_729630</name>
</gene>
<name>A0A166RCL7_9AGAM</name>
<organism evidence="2 3">
    <name type="scientific">Athelia psychrophila</name>
    <dbReference type="NCBI Taxonomy" id="1759441"/>
    <lineage>
        <taxon>Eukaryota</taxon>
        <taxon>Fungi</taxon>
        <taxon>Dikarya</taxon>
        <taxon>Basidiomycota</taxon>
        <taxon>Agaricomycotina</taxon>
        <taxon>Agaricomycetes</taxon>
        <taxon>Agaricomycetidae</taxon>
        <taxon>Atheliales</taxon>
        <taxon>Atheliaceae</taxon>
        <taxon>Athelia</taxon>
    </lineage>
</organism>
<dbReference type="SUPFAM" id="SSF54160">
    <property type="entry name" value="Chromo domain-like"/>
    <property type="match status" value="1"/>
</dbReference>
<dbReference type="InterPro" id="IPR000953">
    <property type="entry name" value="Chromo/chromo_shadow_dom"/>
</dbReference>
<accession>A0A166RCL7</accession>
<dbReference type="GO" id="GO:0006338">
    <property type="term" value="P:chromatin remodeling"/>
    <property type="evidence" value="ECO:0007669"/>
    <property type="project" value="UniProtKB-ARBA"/>
</dbReference>
<reference evidence="2 3" key="1">
    <citation type="journal article" date="2016" name="Mol. Biol. Evol.">
        <title>Comparative Genomics of Early-Diverging Mushroom-Forming Fungi Provides Insights into the Origins of Lignocellulose Decay Capabilities.</title>
        <authorList>
            <person name="Nagy L.G."/>
            <person name="Riley R."/>
            <person name="Tritt A."/>
            <person name="Adam C."/>
            <person name="Daum C."/>
            <person name="Floudas D."/>
            <person name="Sun H."/>
            <person name="Yadav J.S."/>
            <person name="Pangilinan J."/>
            <person name="Larsson K.H."/>
            <person name="Matsuura K."/>
            <person name="Barry K."/>
            <person name="Labutti K."/>
            <person name="Kuo R."/>
            <person name="Ohm R.A."/>
            <person name="Bhattacharya S.S."/>
            <person name="Shirouzu T."/>
            <person name="Yoshinaga Y."/>
            <person name="Martin F.M."/>
            <person name="Grigoriev I.V."/>
            <person name="Hibbett D.S."/>
        </authorList>
    </citation>
    <scope>NUCLEOTIDE SEQUENCE [LARGE SCALE GENOMIC DNA]</scope>
    <source>
        <strain evidence="2 3">CBS 109695</strain>
    </source>
</reference>
<sequence length="99" mass="11158">HLETSNYTLVLLNSPQTFATSHVSQLKAHFANDDVLFQGVTPGLVMMVDGLEEYFIDKIVDVRSCGHSWQYLICWVGYRLEEDCWLSGTDVADCDALDV</sequence>
<dbReference type="Gene3D" id="2.40.50.40">
    <property type="match status" value="1"/>
</dbReference>